<feature type="compositionally biased region" description="Polar residues" evidence="3">
    <location>
        <begin position="412"/>
        <end position="424"/>
    </location>
</feature>
<evidence type="ECO:0000256" key="3">
    <source>
        <dbReference type="SAM" id="MobiDB-lite"/>
    </source>
</evidence>
<feature type="region of interest" description="Disordered" evidence="3">
    <location>
        <begin position="1009"/>
        <end position="1302"/>
    </location>
</feature>
<proteinExistence type="predicted"/>
<dbReference type="PROSITE" id="PS50103">
    <property type="entry name" value="ZF_C3H1"/>
    <property type="match status" value="1"/>
</dbReference>
<reference evidence="6" key="1">
    <citation type="submission" date="2014-05" db="EMBL/GenBank/DDBJ databases">
        <title>The transcriptome of the halophilic microalga Tetraselmis sp. GSL018 isolated from the Great Salt Lake, Utah.</title>
        <authorList>
            <person name="Jinkerson R.E."/>
            <person name="D'Adamo S."/>
            <person name="Posewitz M.C."/>
        </authorList>
    </citation>
    <scope>NUCLEOTIDE SEQUENCE</scope>
    <source>
        <strain evidence="6">GSL018</strain>
    </source>
</reference>
<feature type="region of interest" description="Disordered" evidence="3">
    <location>
        <begin position="351"/>
        <end position="484"/>
    </location>
</feature>
<evidence type="ECO:0000259" key="5">
    <source>
        <dbReference type="PROSITE" id="PS51319"/>
    </source>
</evidence>
<feature type="compositionally biased region" description="Low complexity" evidence="3">
    <location>
        <begin position="1060"/>
        <end position="1077"/>
    </location>
</feature>
<feature type="compositionally biased region" description="Pro residues" evidence="3">
    <location>
        <begin position="274"/>
        <end position="286"/>
    </location>
</feature>
<dbReference type="SUPFAM" id="SSF47676">
    <property type="entry name" value="Conserved domain common to transcription factors TFIIS, elongin A, CRSP70"/>
    <property type="match status" value="1"/>
</dbReference>
<accession>A0A061R0J0</accession>
<keyword evidence="2" id="KW-0863">Zinc-finger</keyword>
<feature type="compositionally biased region" description="Basic and acidic residues" evidence="3">
    <location>
        <begin position="880"/>
        <end position="895"/>
    </location>
</feature>
<protein>
    <recommendedName>
        <fullName evidence="7">Serine/threonine-protein phosphatase 1 regulatory subunit 10</fullName>
    </recommendedName>
</protein>
<dbReference type="InterPro" id="IPR000571">
    <property type="entry name" value="Znf_CCCH"/>
</dbReference>
<name>A0A061R0J0_9CHLO</name>
<feature type="region of interest" description="Disordered" evidence="3">
    <location>
        <begin position="644"/>
        <end position="675"/>
    </location>
</feature>
<feature type="compositionally biased region" description="Basic and acidic residues" evidence="3">
    <location>
        <begin position="1109"/>
        <end position="1119"/>
    </location>
</feature>
<feature type="region of interest" description="Disordered" evidence="3">
    <location>
        <begin position="699"/>
        <end position="851"/>
    </location>
</feature>
<feature type="region of interest" description="Disordered" evidence="3">
    <location>
        <begin position="912"/>
        <end position="948"/>
    </location>
</feature>
<keyword evidence="2" id="KW-0479">Metal-binding</keyword>
<feature type="zinc finger region" description="C3H1-type" evidence="2">
    <location>
        <begin position="1291"/>
        <end position="1319"/>
    </location>
</feature>
<feature type="domain" description="TFIIS N-terminal" evidence="5">
    <location>
        <begin position="563"/>
        <end position="641"/>
    </location>
</feature>
<feature type="compositionally biased region" description="Polar residues" evidence="3">
    <location>
        <begin position="924"/>
        <end position="935"/>
    </location>
</feature>
<dbReference type="GO" id="GO:0008270">
    <property type="term" value="F:zinc ion binding"/>
    <property type="evidence" value="ECO:0007669"/>
    <property type="project" value="UniProtKB-KW"/>
</dbReference>
<dbReference type="Pfam" id="PF08711">
    <property type="entry name" value="Med26"/>
    <property type="match status" value="1"/>
</dbReference>
<sequence length="1354" mass="140256">MLACSESRPQPTSNISCRFSGLTPVRQEAKEQIIQACSEMETCGGSSELELHGAAPALESEASPALLGAEAESLLADELGAGAGSDAGARGETACDPPAAEEAIGALREGGNSGVEPVVDSAGRESGGTDGAVCGGSGNGACGETGEAKAAAVDDFAGLDSALPDVELDEMDDLPEYLPPSPDGLAPVEEAPGLCLGAFGPQEGAGLTIGADDGHAMSMLAFGDALSAGRFGMRFLDDPAIAASSAGIRPEEWTAHDGDSFSLEQSAPARGSAPAPPLECRSPPPSEGCSADRPDASGGALPDGECAALTQAADAAGEGNGPWAAESEVDAPEERSEAAVLEHDAGADVGTAAPRASANGEAAPTALRGPAGPDVGGSSSSDLAETAAVLKGSGKGDPSGNQGPALPEADSGEQSMPKSDNASAGSHAVSMGGQGVAGVQDEAPNGRSGEAPGALPGPVGPPDSQAAARSAGKTRPHARSIGTADEASLDELLRPLLSHAGGVDDPGKVGEFVGLLEREMTLKGRILLLTIIEFTTSAESLKAFVDNAGLMVLNTWLAEARERAVAKAKERGGEDAAKNIWSFVKKILGVLRKLPADVNMLVQTKIGKSVRSVAKATLATAEVRQSAKDLVLQWKRMYITSAANKTADARPASPREKPPSAKRAAGVGAADSDANTGSTAPLLVAADDDSLFQSRKSLAPRAKPFYPPRRKVQRLSEVPRSETPAAPGQDDGPPRTGAEDAEAPVSPDREGSDQGEPETPAGDGAPAGGTGQAEQGDSHENAPEAPSVAAPEDLQGGSGGPEERTAMDVDAAGAVSGEQAGEPVPAAASKDALPADEGGAQERPKSLSIKIGTQRITPAGLHVGFRSAAQRAAEAAARIPDYDPPPREKPKAKAVKWAEEMSMVTVRLFRKEDPPAAVREESGNDNITASENTHTPGFESAAKQEHNSERRAMQLMKEHGEDLIDTLAEEVHPEWRTPPRVLFSGDQASVTVASGEDSLEAAAQMVRERNTPAASFPGGASAAWSPAEPPPLTLEEKREAERAAPAKVPWELPAACLPEAQQASLQPAGGAPGSGPAKPTGMPDSLSAMVSQMDPALVSQLQAITSESQRGDVVPERASGRASQRLWARPRERSSGATGMWNEPVPRPGLSRAASQDTVSWPEPRGAPGRLPEAPPDRPWRSPPRLRMDCHLTGRGWPKHGRGYDPHYPPEYGAPGPTAPWDWEYRDWDHGHPDAWEEPRWGPHDPEDRVVPPRADRSYWRYGDREAPPAPAPRPAPEPTPPHGRGHRGGGGSGKPCLFFNSPQGCRNGEKCPFAHVRQDVPQEQISAALTAISKRAPRSDVDAGPPRSRRRYK</sequence>
<dbReference type="PANTHER" id="PTHR46548:SF1">
    <property type="entry name" value="BAH AND TFIIS DOMAIN-CONTAINING PROTEIN-RELATED"/>
    <property type="match status" value="1"/>
</dbReference>
<dbReference type="PANTHER" id="PTHR46548">
    <property type="entry name" value="BAH AND TFIIS DOMAIN-CONTAINING PROTEIN-RELATED"/>
    <property type="match status" value="1"/>
</dbReference>
<feature type="compositionally biased region" description="Low complexity" evidence="3">
    <location>
        <begin position="1012"/>
        <end position="1026"/>
    </location>
</feature>
<feature type="compositionally biased region" description="Basic and acidic residues" evidence="3">
    <location>
        <begin position="1175"/>
        <end position="1192"/>
    </location>
</feature>
<dbReference type="Gene3D" id="1.20.930.10">
    <property type="entry name" value="Conserved domain common to transcription factors TFIIS, elongin A, CRSP70"/>
    <property type="match status" value="1"/>
</dbReference>
<gene>
    <name evidence="6" type="ORF">TSPGSL018_18855</name>
</gene>
<feature type="compositionally biased region" description="Low complexity" evidence="3">
    <location>
        <begin position="867"/>
        <end position="878"/>
    </location>
</feature>
<dbReference type="InterPro" id="IPR017923">
    <property type="entry name" value="TFIIS_N"/>
</dbReference>
<evidence type="ECO:0000256" key="1">
    <source>
        <dbReference type="PROSITE-ProRule" id="PRU00649"/>
    </source>
</evidence>
<dbReference type="GO" id="GO:0005634">
    <property type="term" value="C:nucleus"/>
    <property type="evidence" value="ECO:0007669"/>
    <property type="project" value="UniProtKB-SubCell"/>
</dbReference>
<evidence type="ECO:0000259" key="4">
    <source>
        <dbReference type="PROSITE" id="PS50103"/>
    </source>
</evidence>
<evidence type="ECO:0008006" key="7">
    <source>
        <dbReference type="Google" id="ProtNLM"/>
    </source>
</evidence>
<organism evidence="6">
    <name type="scientific">Tetraselmis sp. GSL018</name>
    <dbReference type="NCBI Taxonomy" id="582737"/>
    <lineage>
        <taxon>Eukaryota</taxon>
        <taxon>Viridiplantae</taxon>
        <taxon>Chlorophyta</taxon>
        <taxon>core chlorophytes</taxon>
        <taxon>Chlorodendrophyceae</taxon>
        <taxon>Chlorodendrales</taxon>
        <taxon>Chlorodendraceae</taxon>
        <taxon>Tetraselmis</taxon>
    </lineage>
</organism>
<evidence type="ECO:0000256" key="2">
    <source>
        <dbReference type="PROSITE-ProRule" id="PRU00723"/>
    </source>
</evidence>
<comment type="subcellular location">
    <subcellularLocation>
        <location evidence="1">Nucleus</location>
    </subcellularLocation>
</comment>
<feature type="region of interest" description="Disordered" evidence="3">
    <location>
        <begin position="1331"/>
        <end position="1354"/>
    </location>
</feature>
<feature type="compositionally biased region" description="Pro residues" evidence="3">
    <location>
        <begin position="1268"/>
        <end position="1282"/>
    </location>
</feature>
<feature type="compositionally biased region" description="Basic and acidic residues" evidence="3">
    <location>
        <begin position="1223"/>
        <end position="1267"/>
    </location>
</feature>
<keyword evidence="2" id="KW-0862">Zinc</keyword>
<dbReference type="InterPro" id="IPR035441">
    <property type="entry name" value="TFIIS/LEDGF_dom_sf"/>
</dbReference>
<feature type="region of interest" description="Disordered" evidence="3">
    <location>
        <begin position="867"/>
        <end position="895"/>
    </location>
</feature>
<dbReference type="PROSITE" id="PS51319">
    <property type="entry name" value="TFIIS_N"/>
    <property type="match status" value="1"/>
</dbReference>
<feature type="compositionally biased region" description="Polar residues" evidence="3">
    <location>
        <begin position="1099"/>
        <end position="1108"/>
    </location>
</feature>
<dbReference type="EMBL" id="GBEZ01022652">
    <property type="protein sequence ID" value="JAC64195.1"/>
    <property type="molecule type" value="Transcribed_RNA"/>
</dbReference>
<feature type="compositionally biased region" description="Basic and acidic residues" evidence="3">
    <location>
        <begin position="912"/>
        <end position="922"/>
    </location>
</feature>
<feature type="domain" description="C3H1-type" evidence="4">
    <location>
        <begin position="1291"/>
        <end position="1319"/>
    </location>
</feature>
<feature type="region of interest" description="Disordered" evidence="3">
    <location>
        <begin position="261"/>
        <end position="338"/>
    </location>
</feature>
<evidence type="ECO:0000313" key="6">
    <source>
        <dbReference type="EMBL" id="JAC64195.1"/>
    </source>
</evidence>
<feature type="compositionally biased region" description="Basic and acidic residues" evidence="3">
    <location>
        <begin position="1034"/>
        <end position="1044"/>
    </location>
</feature>
<keyword evidence="1" id="KW-0539">Nucleus</keyword>
<feature type="region of interest" description="Disordered" evidence="3">
    <location>
        <begin position="107"/>
        <end position="131"/>
    </location>
</feature>